<evidence type="ECO:0000256" key="1">
    <source>
        <dbReference type="SAM" id="Phobius"/>
    </source>
</evidence>
<gene>
    <name evidence="2" type="ORF">GCM10010528_19370</name>
</gene>
<feature type="transmembrane region" description="Helical" evidence="1">
    <location>
        <begin position="148"/>
        <end position="170"/>
    </location>
</feature>
<dbReference type="EMBL" id="BAAAVS010000024">
    <property type="protein sequence ID" value="GAA3038925.1"/>
    <property type="molecule type" value="Genomic_DNA"/>
</dbReference>
<keyword evidence="3" id="KW-1185">Reference proteome</keyword>
<dbReference type="Proteomes" id="UP001501035">
    <property type="component" value="Unassembled WGS sequence"/>
</dbReference>
<keyword evidence="1" id="KW-1133">Transmembrane helix</keyword>
<feature type="transmembrane region" description="Helical" evidence="1">
    <location>
        <begin position="74"/>
        <end position="99"/>
    </location>
</feature>
<evidence type="ECO:0000313" key="2">
    <source>
        <dbReference type="EMBL" id="GAA3038925.1"/>
    </source>
</evidence>
<protein>
    <submittedName>
        <fullName evidence="2">Uncharacterized protein</fullName>
    </submittedName>
</protein>
<feature type="transmembrane region" description="Helical" evidence="1">
    <location>
        <begin position="35"/>
        <end position="54"/>
    </location>
</feature>
<feature type="transmembrane region" description="Helical" evidence="1">
    <location>
        <begin position="106"/>
        <end position="128"/>
    </location>
</feature>
<evidence type="ECO:0000313" key="3">
    <source>
        <dbReference type="Proteomes" id="UP001501035"/>
    </source>
</evidence>
<keyword evidence="1" id="KW-0472">Membrane</keyword>
<reference evidence="3" key="1">
    <citation type="journal article" date="2019" name="Int. J. Syst. Evol. Microbiol.">
        <title>The Global Catalogue of Microorganisms (GCM) 10K type strain sequencing project: providing services to taxonomists for standard genome sequencing and annotation.</title>
        <authorList>
            <consortium name="The Broad Institute Genomics Platform"/>
            <consortium name="The Broad Institute Genome Sequencing Center for Infectious Disease"/>
            <person name="Wu L."/>
            <person name="Ma J."/>
        </authorList>
    </citation>
    <scope>NUCLEOTIDE SEQUENCE [LARGE SCALE GENOMIC DNA]</scope>
    <source>
        <strain evidence="3">JCM 14234</strain>
    </source>
</reference>
<proteinExistence type="predicted"/>
<name>A0ABP6LBR5_9ACTN</name>
<accession>A0ABP6LBR5</accession>
<comment type="caution">
    <text evidence="2">The sequence shown here is derived from an EMBL/GenBank/DDBJ whole genome shotgun (WGS) entry which is preliminary data.</text>
</comment>
<organism evidence="2 3">
    <name type="scientific">Gordonia defluvii</name>
    <dbReference type="NCBI Taxonomy" id="283718"/>
    <lineage>
        <taxon>Bacteria</taxon>
        <taxon>Bacillati</taxon>
        <taxon>Actinomycetota</taxon>
        <taxon>Actinomycetes</taxon>
        <taxon>Mycobacteriales</taxon>
        <taxon>Gordoniaceae</taxon>
        <taxon>Gordonia</taxon>
    </lineage>
</organism>
<keyword evidence="1" id="KW-0812">Transmembrane</keyword>
<sequence>MTGYEVSNDPTAGFEQFKGDLRKAERKVAGEIDPGARAVVVAVAVLLAGVSLALPHTGSVNGFDVLSYNAQAQAAQIAITSRVFVYLVLIFGVLASALALVTRRWVLAWIALCGCMVSIVAGMLAWWTRTTPGLNALPGPDGRLLPPAGGIGIGLILGLVAMVVLSFHWARVVWSRNAYQLSVEAQRREAAARADDRMRGLITPVRHDDDPTDA</sequence>